<comment type="caution">
    <text evidence="2">The sequence shown here is derived from an EMBL/GenBank/DDBJ whole genome shotgun (WGS) entry which is preliminary data.</text>
</comment>
<feature type="domain" description="DUF7869" evidence="1">
    <location>
        <begin position="241"/>
        <end position="372"/>
    </location>
</feature>
<dbReference type="Proteomes" id="UP001642464">
    <property type="component" value="Unassembled WGS sequence"/>
</dbReference>
<name>A0ABP0SFK9_9DINO</name>
<dbReference type="Pfam" id="PF25273">
    <property type="entry name" value="DUF7869"/>
    <property type="match status" value="1"/>
</dbReference>
<reference evidence="2 3" key="1">
    <citation type="submission" date="2024-02" db="EMBL/GenBank/DDBJ databases">
        <authorList>
            <person name="Chen Y."/>
            <person name="Shah S."/>
            <person name="Dougan E. K."/>
            <person name="Thang M."/>
            <person name="Chan C."/>
        </authorList>
    </citation>
    <scope>NUCLEOTIDE SEQUENCE [LARGE SCALE GENOMIC DNA]</scope>
</reference>
<evidence type="ECO:0000313" key="2">
    <source>
        <dbReference type="EMBL" id="CAK9111173.1"/>
    </source>
</evidence>
<feature type="non-terminal residue" evidence="2">
    <location>
        <position position="1"/>
    </location>
</feature>
<proteinExistence type="predicted"/>
<dbReference type="PANTHER" id="PTHR33153:SF3">
    <property type="entry name" value="TRAFFICKING PROTEIN PARTICLE COMPLEX SUBUNIT 11 DOMAIN-CONTAINING PROTEIN"/>
    <property type="match status" value="1"/>
</dbReference>
<protein>
    <submittedName>
        <fullName evidence="2">FO synthase subunit 1</fullName>
    </submittedName>
</protein>
<gene>
    <name evidence="2" type="ORF">SCF082_LOCUS51624</name>
</gene>
<dbReference type="EMBL" id="CAXAMM010043667">
    <property type="protein sequence ID" value="CAK9111173.1"/>
    <property type="molecule type" value="Genomic_DNA"/>
</dbReference>
<dbReference type="InterPro" id="IPR057191">
    <property type="entry name" value="DUF7869"/>
</dbReference>
<organism evidence="2 3">
    <name type="scientific">Durusdinium trenchii</name>
    <dbReference type="NCBI Taxonomy" id="1381693"/>
    <lineage>
        <taxon>Eukaryota</taxon>
        <taxon>Sar</taxon>
        <taxon>Alveolata</taxon>
        <taxon>Dinophyceae</taxon>
        <taxon>Suessiales</taxon>
        <taxon>Symbiodiniaceae</taxon>
        <taxon>Durusdinium</taxon>
    </lineage>
</organism>
<evidence type="ECO:0000259" key="1">
    <source>
        <dbReference type="Pfam" id="PF25273"/>
    </source>
</evidence>
<evidence type="ECO:0000313" key="3">
    <source>
        <dbReference type="Proteomes" id="UP001642464"/>
    </source>
</evidence>
<keyword evidence="3" id="KW-1185">Reference proteome</keyword>
<dbReference type="PANTHER" id="PTHR33153">
    <property type="entry name" value="MYND-TYPE DOMAIN-CONTAINING PROTEIN"/>
    <property type="match status" value="1"/>
</dbReference>
<accession>A0ABP0SFK9</accession>
<sequence>RIRKAVQEGATAPPADLRFLKRPKEKVSGDMPTGKVTSYLETLYQSVAETLPDVKDDGVECTFYEDASGDPVDNYVVAMDTTAKRGKRKTQKGLEIHSERAELETRFLPPGCMKDYFEQFLASEAVNISFTTFWTVWKVEYPHLKFRPVSTHTLCATCVHHKLMLRSLSQYILARKKQLELFTLHLKRQYEDRQAYWTLRANSRLRTFGHIVLIIDGMDQCKFCWPRSHLMRAKDLSLFQRPKLHITGLIVHGWSLCFSISNSDHPKDSSVSAELICHALTVLSRKCLLRDTYVHVVSDNTSRETKNNTVLRLLAALTLHGVIHGASLRNLRSGHSHEDIDQVFGSLALFLVKQGKDVQTPDGFVSIIKRFAETAHRPHESDRRVILLDQHRDWPFAV</sequence>